<reference evidence="1" key="1">
    <citation type="journal article" date="2023" name="IScience">
        <title>Live-bearing cockroach genome reveals convergent evolutionary mechanisms linked to viviparity in insects and beyond.</title>
        <authorList>
            <person name="Fouks B."/>
            <person name="Harrison M.C."/>
            <person name="Mikhailova A.A."/>
            <person name="Marchal E."/>
            <person name="English S."/>
            <person name="Carruthers M."/>
            <person name="Jennings E.C."/>
            <person name="Chiamaka E.L."/>
            <person name="Frigard R.A."/>
            <person name="Pippel M."/>
            <person name="Attardo G.M."/>
            <person name="Benoit J.B."/>
            <person name="Bornberg-Bauer E."/>
            <person name="Tobe S.S."/>
        </authorList>
    </citation>
    <scope>NUCLEOTIDE SEQUENCE</scope>
    <source>
        <strain evidence="1">Stay&amp;Tobe</strain>
    </source>
</reference>
<sequence>VPIPNIHTFYDFILFQFYLRETIAIISQNFQILHERNRLYIPLSHRTHLTRKRDSSQFWRLLDIFNISVSTILNRTSSM</sequence>
<feature type="non-terminal residue" evidence="1">
    <location>
        <position position="1"/>
    </location>
</feature>
<accession>A0AAD8E2H3</accession>
<dbReference type="EMBL" id="JASPKZ010010280">
    <property type="protein sequence ID" value="KAJ9574526.1"/>
    <property type="molecule type" value="Genomic_DNA"/>
</dbReference>
<name>A0AAD8E2H3_DIPPU</name>
<organism evidence="1 2">
    <name type="scientific">Diploptera punctata</name>
    <name type="common">Pacific beetle cockroach</name>
    <dbReference type="NCBI Taxonomy" id="6984"/>
    <lineage>
        <taxon>Eukaryota</taxon>
        <taxon>Metazoa</taxon>
        <taxon>Ecdysozoa</taxon>
        <taxon>Arthropoda</taxon>
        <taxon>Hexapoda</taxon>
        <taxon>Insecta</taxon>
        <taxon>Pterygota</taxon>
        <taxon>Neoptera</taxon>
        <taxon>Polyneoptera</taxon>
        <taxon>Dictyoptera</taxon>
        <taxon>Blattodea</taxon>
        <taxon>Blaberoidea</taxon>
        <taxon>Blaberidae</taxon>
        <taxon>Diplopterinae</taxon>
        <taxon>Diploptera</taxon>
    </lineage>
</organism>
<protein>
    <submittedName>
        <fullName evidence="1">Uncharacterized protein</fullName>
    </submittedName>
</protein>
<reference evidence="1" key="2">
    <citation type="submission" date="2023-05" db="EMBL/GenBank/DDBJ databases">
        <authorList>
            <person name="Fouks B."/>
        </authorList>
    </citation>
    <scope>NUCLEOTIDE SEQUENCE</scope>
    <source>
        <strain evidence="1">Stay&amp;Tobe</strain>
        <tissue evidence="1">Testes</tissue>
    </source>
</reference>
<comment type="caution">
    <text evidence="1">The sequence shown here is derived from an EMBL/GenBank/DDBJ whole genome shotgun (WGS) entry which is preliminary data.</text>
</comment>
<gene>
    <name evidence="1" type="ORF">L9F63_008299</name>
</gene>
<evidence type="ECO:0000313" key="1">
    <source>
        <dbReference type="EMBL" id="KAJ9574526.1"/>
    </source>
</evidence>
<evidence type="ECO:0000313" key="2">
    <source>
        <dbReference type="Proteomes" id="UP001233999"/>
    </source>
</evidence>
<proteinExistence type="predicted"/>
<dbReference type="AlphaFoldDB" id="A0AAD8E2H3"/>
<keyword evidence="2" id="KW-1185">Reference proteome</keyword>
<dbReference type="Proteomes" id="UP001233999">
    <property type="component" value="Unassembled WGS sequence"/>
</dbReference>
<feature type="non-terminal residue" evidence="1">
    <location>
        <position position="79"/>
    </location>
</feature>